<dbReference type="GO" id="GO:0005886">
    <property type="term" value="C:plasma membrane"/>
    <property type="evidence" value="ECO:0007669"/>
    <property type="project" value="TreeGrafter"/>
</dbReference>
<keyword evidence="3 5" id="KW-1133">Transmembrane helix</keyword>
<dbReference type="RefSeq" id="WP_007022766.1">
    <property type="nucleotide sequence ID" value="NZ_CH724127.1"/>
</dbReference>
<dbReference type="CDD" id="cd09323">
    <property type="entry name" value="TDT_SLAC1_like"/>
    <property type="match status" value="1"/>
</dbReference>
<dbReference type="GO" id="GO:0046583">
    <property type="term" value="F:monoatomic cation efflux transmembrane transporter activity"/>
    <property type="evidence" value="ECO:0007669"/>
    <property type="project" value="TreeGrafter"/>
</dbReference>
<dbReference type="InterPro" id="IPR052951">
    <property type="entry name" value="Tellurite_res_ion_channel"/>
</dbReference>
<feature type="transmembrane region" description="Helical" evidence="5">
    <location>
        <begin position="233"/>
        <end position="249"/>
    </location>
</feature>
<keyword evidence="7" id="KW-1185">Reference proteome</keyword>
<feature type="transmembrane region" description="Helical" evidence="5">
    <location>
        <begin position="261"/>
        <end position="279"/>
    </location>
</feature>
<feature type="transmembrane region" description="Helical" evidence="5">
    <location>
        <begin position="202"/>
        <end position="221"/>
    </location>
</feature>
<feature type="transmembrane region" description="Helical" evidence="5">
    <location>
        <begin position="12"/>
        <end position="32"/>
    </location>
</feature>
<dbReference type="InterPro" id="IPR004695">
    <property type="entry name" value="SLAC1/Mae1/Ssu1/TehA"/>
</dbReference>
<protein>
    <recommendedName>
        <fullName evidence="8">C4-dicarboxylate ABC transporter</fullName>
    </recommendedName>
</protein>
<gene>
    <name evidence="6" type="ORF">MED92_03752</name>
</gene>
<evidence type="ECO:0000256" key="4">
    <source>
        <dbReference type="ARBA" id="ARBA00023136"/>
    </source>
</evidence>
<comment type="subcellular location">
    <subcellularLocation>
        <location evidence="1">Membrane</location>
        <topology evidence="1">Multi-pass membrane protein</topology>
    </subcellularLocation>
</comment>
<name>A0A7U8C5K4_NEPCE</name>
<feature type="transmembrane region" description="Helical" evidence="5">
    <location>
        <begin position="169"/>
        <end position="190"/>
    </location>
</feature>
<dbReference type="AlphaFoldDB" id="A0A7U8C5K4"/>
<evidence type="ECO:0000313" key="6">
    <source>
        <dbReference type="EMBL" id="EAR61679.1"/>
    </source>
</evidence>
<dbReference type="Pfam" id="PF03595">
    <property type="entry name" value="SLAC1"/>
    <property type="match status" value="1"/>
</dbReference>
<feature type="transmembrane region" description="Helical" evidence="5">
    <location>
        <begin position="285"/>
        <end position="307"/>
    </location>
</feature>
<keyword evidence="4 5" id="KW-0472">Membrane</keyword>
<dbReference type="Gene3D" id="1.50.10.150">
    <property type="entry name" value="Voltage-dependent anion channel"/>
    <property type="match status" value="1"/>
</dbReference>
<evidence type="ECO:0000256" key="1">
    <source>
        <dbReference type="ARBA" id="ARBA00004141"/>
    </source>
</evidence>
<proteinExistence type="predicted"/>
<comment type="caution">
    <text evidence="6">The sequence shown here is derived from an EMBL/GenBank/DDBJ whole genome shotgun (WGS) entry which is preliminary data.</text>
</comment>
<evidence type="ECO:0000256" key="2">
    <source>
        <dbReference type="ARBA" id="ARBA00022692"/>
    </source>
</evidence>
<evidence type="ECO:0008006" key="8">
    <source>
        <dbReference type="Google" id="ProtNLM"/>
    </source>
</evidence>
<organism evidence="6 7">
    <name type="scientific">Neptuniibacter caesariensis</name>
    <dbReference type="NCBI Taxonomy" id="207954"/>
    <lineage>
        <taxon>Bacteria</taxon>
        <taxon>Pseudomonadati</taxon>
        <taxon>Pseudomonadota</taxon>
        <taxon>Gammaproteobacteria</taxon>
        <taxon>Oceanospirillales</taxon>
        <taxon>Oceanospirillaceae</taxon>
        <taxon>Neptuniibacter</taxon>
    </lineage>
</organism>
<accession>A0A7U8C5K4</accession>
<sequence>MKAEHNSYSKLAHFPAAFFAMVMGLTGLTLAWEKASQVFSSSILIPKTLLIISACSFLIIVLIYLFKIVRHPQAVTAEFNHPIKMSFFPAFSIGLILLSVATLQISASLSEYIWILGASIHLIFTLYVLGQWLHHPKFQVNHSTPAWFIPVVGNILVPISGVEHGYIEVSWFFFSIGLVYWILLKTLIFNRMFFHDPLPEKLLPTLFILIAPPAVGFISYTKLNGELDNFGRILFYAAMFLVMLLLSQLPKFTRIKFFMSWWAYSFPLAASSVAAMLMYQLTPSAFLYGLSIGLLALSTTVITILFARTMLAIYRNEICKPE</sequence>
<reference evidence="6 7" key="1">
    <citation type="submission" date="2006-02" db="EMBL/GenBank/DDBJ databases">
        <authorList>
            <person name="Pinhassi J."/>
            <person name="Pedros-Alio C."/>
            <person name="Ferriera S."/>
            <person name="Johnson J."/>
            <person name="Kravitz S."/>
            <person name="Halpern A."/>
            <person name="Remington K."/>
            <person name="Beeson K."/>
            <person name="Tran B."/>
            <person name="Rogers Y.-H."/>
            <person name="Friedman R."/>
            <person name="Venter J.C."/>
        </authorList>
    </citation>
    <scope>NUCLEOTIDE SEQUENCE [LARGE SCALE GENOMIC DNA]</scope>
    <source>
        <strain evidence="6 7">MED92</strain>
    </source>
</reference>
<dbReference type="InterPro" id="IPR038665">
    <property type="entry name" value="Voltage-dep_anion_channel_sf"/>
</dbReference>
<feature type="transmembrane region" description="Helical" evidence="5">
    <location>
        <begin position="145"/>
        <end position="163"/>
    </location>
</feature>
<feature type="transmembrane region" description="Helical" evidence="5">
    <location>
        <begin position="112"/>
        <end position="133"/>
    </location>
</feature>
<evidence type="ECO:0000313" key="7">
    <source>
        <dbReference type="Proteomes" id="UP000002171"/>
    </source>
</evidence>
<evidence type="ECO:0000256" key="3">
    <source>
        <dbReference type="ARBA" id="ARBA00022989"/>
    </source>
</evidence>
<evidence type="ECO:0000256" key="5">
    <source>
        <dbReference type="SAM" id="Phobius"/>
    </source>
</evidence>
<dbReference type="PANTHER" id="PTHR37955">
    <property type="entry name" value="TELLURITE RESISTANCE PROTEIN TEHA"/>
    <property type="match status" value="1"/>
</dbReference>
<dbReference type="Proteomes" id="UP000002171">
    <property type="component" value="Unassembled WGS sequence"/>
</dbReference>
<keyword evidence="2 5" id="KW-0812">Transmembrane</keyword>
<dbReference type="PANTHER" id="PTHR37955:SF1">
    <property type="entry name" value="DEP DOMAIN-CONTAINING PROTEIN"/>
    <property type="match status" value="1"/>
</dbReference>
<feature type="transmembrane region" description="Helical" evidence="5">
    <location>
        <begin position="44"/>
        <end position="66"/>
    </location>
</feature>
<dbReference type="EMBL" id="AAOW01000006">
    <property type="protein sequence ID" value="EAR61679.1"/>
    <property type="molecule type" value="Genomic_DNA"/>
</dbReference>
<feature type="transmembrane region" description="Helical" evidence="5">
    <location>
        <begin position="87"/>
        <end position="106"/>
    </location>
</feature>